<evidence type="ECO:0000256" key="4">
    <source>
        <dbReference type="ARBA" id="ARBA00025583"/>
    </source>
</evidence>
<sequence length="42" mass="4655">MDLKNKKIFVLGERDGVPAPAIEECLNSIGAEVIYKDTQCFV</sequence>
<dbReference type="Proteomes" id="UP000247150">
    <property type="component" value="Unassembled WGS sequence"/>
</dbReference>
<dbReference type="GO" id="GO:0033795">
    <property type="term" value="F:betaine reductase activity"/>
    <property type="evidence" value="ECO:0007669"/>
    <property type="project" value="UniProtKB-EC"/>
</dbReference>
<dbReference type="Pfam" id="PF04723">
    <property type="entry name" value="GRDA"/>
    <property type="match status" value="1"/>
</dbReference>
<comment type="catalytic activity">
    <reaction evidence="8">
        <text>acetyl phosphate + methylamine + [thioredoxin]-disulfide + H2O = sarcosine + [thioredoxin]-dithiol + phosphate + H(+)</text>
        <dbReference type="Rhea" id="RHEA:12825"/>
        <dbReference type="Rhea" id="RHEA-COMP:10698"/>
        <dbReference type="Rhea" id="RHEA-COMP:10700"/>
        <dbReference type="ChEBI" id="CHEBI:15377"/>
        <dbReference type="ChEBI" id="CHEBI:15378"/>
        <dbReference type="ChEBI" id="CHEBI:22191"/>
        <dbReference type="ChEBI" id="CHEBI:29950"/>
        <dbReference type="ChEBI" id="CHEBI:43474"/>
        <dbReference type="ChEBI" id="CHEBI:50058"/>
        <dbReference type="ChEBI" id="CHEBI:57433"/>
        <dbReference type="ChEBI" id="CHEBI:59338"/>
        <dbReference type="EC" id="1.21.4.3"/>
    </reaction>
</comment>
<comment type="function">
    <text evidence="4">In the first step of glycine, betaine and sarcosine reductases, the substrate is bound to component PB via a Schiff base intermediate. Then the PB-activated substrate is nucleophilically attacked by the selenol anion of component PA to transform it to a carboxymethylated selenoether and the respective amine. By action of component PC, acetyl phosphate is formed, leaving component PA in its oxidized state. Finally component PA becomes reduced by the thioredoxin system to start a new catalytic cycle of reductive deamination.</text>
</comment>
<reference evidence="9 10" key="1">
    <citation type="submission" date="2018-05" db="EMBL/GenBank/DDBJ databases">
        <title>Freshwater and sediment microbial communities from various areas in North America, analyzing microbe dynamics in response to fracking.</title>
        <authorList>
            <person name="Lamendella R."/>
        </authorList>
    </citation>
    <scope>NUCLEOTIDE SEQUENCE [LARGE SCALE GENOMIC DNA]</scope>
    <source>
        <strain evidence="9 10">15_TX</strain>
    </source>
</reference>
<evidence type="ECO:0000256" key="3">
    <source>
        <dbReference type="ARBA" id="ARBA00023002"/>
    </source>
</evidence>
<evidence type="ECO:0000256" key="8">
    <source>
        <dbReference type="ARBA" id="ARBA00048720"/>
    </source>
</evidence>
<comment type="similarity">
    <text evidence="1">Belongs to the GrdA family.</text>
</comment>
<comment type="catalytic activity">
    <reaction evidence="6">
        <text>acetyl phosphate + [thioredoxin]-disulfide + NH4(+) + H2O = [thioredoxin]-dithiol + glycine + phosphate + H(+)</text>
        <dbReference type="Rhea" id="RHEA:12232"/>
        <dbReference type="Rhea" id="RHEA-COMP:10698"/>
        <dbReference type="Rhea" id="RHEA-COMP:10700"/>
        <dbReference type="ChEBI" id="CHEBI:15377"/>
        <dbReference type="ChEBI" id="CHEBI:15378"/>
        <dbReference type="ChEBI" id="CHEBI:22191"/>
        <dbReference type="ChEBI" id="CHEBI:28938"/>
        <dbReference type="ChEBI" id="CHEBI:29950"/>
        <dbReference type="ChEBI" id="CHEBI:43474"/>
        <dbReference type="ChEBI" id="CHEBI:50058"/>
        <dbReference type="ChEBI" id="CHEBI:57305"/>
        <dbReference type="EC" id="1.21.4.2"/>
    </reaction>
</comment>
<evidence type="ECO:0000313" key="10">
    <source>
        <dbReference type="Proteomes" id="UP000247150"/>
    </source>
</evidence>
<evidence type="ECO:0000256" key="6">
    <source>
        <dbReference type="ARBA" id="ARBA00047603"/>
    </source>
</evidence>
<dbReference type="AlphaFoldDB" id="A0A2V2ZQ25"/>
<organism evidence="9 10">
    <name type="scientific">Cytobacillus oceanisediminis</name>
    <dbReference type="NCBI Taxonomy" id="665099"/>
    <lineage>
        <taxon>Bacteria</taxon>
        <taxon>Bacillati</taxon>
        <taxon>Bacillota</taxon>
        <taxon>Bacilli</taxon>
        <taxon>Bacillales</taxon>
        <taxon>Bacillaceae</taxon>
        <taxon>Cytobacillus</taxon>
    </lineage>
</organism>
<keyword evidence="2" id="KW-0712">Selenocysteine</keyword>
<evidence type="ECO:0000256" key="7">
    <source>
        <dbReference type="ARBA" id="ARBA00048189"/>
    </source>
</evidence>
<gene>
    <name evidence="9" type="ORF">DFO73_11665</name>
</gene>
<dbReference type="GO" id="GO:0030700">
    <property type="term" value="C:glycine reductase complex"/>
    <property type="evidence" value="ECO:0007669"/>
    <property type="project" value="InterPro"/>
</dbReference>
<comment type="subunit">
    <text evidence="5">Monomer. Component of the glycine, sarcosine and betaine reductase complexes, together with components B and C.</text>
</comment>
<evidence type="ECO:0000313" key="9">
    <source>
        <dbReference type="EMBL" id="PWW20250.1"/>
    </source>
</evidence>
<dbReference type="GO" id="GO:0033794">
    <property type="term" value="F:sarcosine reductase activity"/>
    <property type="evidence" value="ECO:0007669"/>
    <property type="project" value="UniProtKB-EC"/>
</dbReference>
<proteinExistence type="inferred from homology"/>
<comment type="catalytic activity">
    <reaction evidence="7">
        <text>acetyl phosphate + trimethylamine + [thioredoxin]-disulfide + H2O = glycine betaine + [thioredoxin]-dithiol + phosphate + H(+)</text>
        <dbReference type="Rhea" id="RHEA:11848"/>
        <dbReference type="Rhea" id="RHEA-COMP:10698"/>
        <dbReference type="Rhea" id="RHEA-COMP:10700"/>
        <dbReference type="ChEBI" id="CHEBI:15377"/>
        <dbReference type="ChEBI" id="CHEBI:15378"/>
        <dbReference type="ChEBI" id="CHEBI:17750"/>
        <dbReference type="ChEBI" id="CHEBI:22191"/>
        <dbReference type="ChEBI" id="CHEBI:29950"/>
        <dbReference type="ChEBI" id="CHEBI:43474"/>
        <dbReference type="ChEBI" id="CHEBI:50058"/>
        <dbReference type="ChEBI" id="CHEBI:58389"/>
        <dbReference type="EC" id="1.21.4.4"/>
    </reaction>
</comment>
<name>A0A2V2ZQ25_9BACI</name>
<evidence type="ECO:0000256" key="2">
    <source>
        <dbReference type="ARBA" id="ARBA00022933"/>
    </source>
</evidence>
<keyword evidence="3" id="KW-0560">Oxidoreductase</keyword>
<accession>A0A2V2ZQ25</accession>
<dbReference type="GO" id="GO:0030699">
    <property type="term" value="F:glycine reductase activity"/>
    <property type="evidence" value="ECO:0007669"/>
    <property type="project" value="UniProtKB-EC"/>
</dbReference>
<protein>
    <submittedName>
        <fullName evidence="9">Glycine reductase complex selenoprotein A</fullName>
    </submittedName>
</protein>
<comment type="caution">
    <text evidence="9">The sequence shown here is derived from an EMBL/GenBank/DDBJ whole genome shotgun (WGS) entry which is preliminary data.</text>
</comment>
<evidence type="ECO:0000256" key="5">
    <source>
        <dbReference type="ARBA" id="ARBA00025846"/>
    </source>
</evidence>
<dbReference type="InterPro" id="IPR006812">
    <property type="entry name" value="GRDA"/>
</dbReference>
<dbReference type="EMBL" id="QGTW01000016">
    <property type="protein sequence ID" value="PWW20250.1"/>
    <property type="molecule type" value="Genomic_DNA"/>
</dbReference>
<evidence type="ECO:0000256" key="1">
    <source>
        <dbReference type="ARBA" id="ARBA00010866"/>
    </source>
</evidence>